<sequence>MSASWQDPFIVPSPNSFHRAARIKPVVKKAVWQTTSPLTRSPTSSTIRTPTSIPTSTHTSSSTSPSARAKKTVSPTAGRPALVTPSRGSKAGLHTPEQIRALPLQLPTPSTDGRATKVTGPAPAPVAKRAFSITRFTDPLPSPVRSPLCRLSVLETFPPVKRMEFKEAVKVSTVEAEVEVEGEREKESVEVKAAVRKVTASRIPVWKGLKRSNGGVRCPTCGATRPEIKSLDASLDDKVQIEIDQATEIDQPESVLSSTQVVIPQPHSEDDAAADFLAELQAEFQAYDLDPVDTVPARPPALPVLEPEQPVVATPDDSDPCADSSNPSTPIDEASSHIKETPLLPVELIATAGPLTLAYTPTVRPHPSASRSHSEDTLTRTTVFVVNRPRTPTSVPKPTPSKSRSFFQRWYTKTPKDSPPAPATPTQDDIAYTQGAVLDEVRRFHAEGRKLRKTVNDELVDVLDPVLDALSVTPEAEEALEEASVLDILFNNDLSFSSEKGEEKSVDIAAAEAIIPLPAIVEDSKPTLAFLKELKAFHRDGRALKPVHPVPGPYMPSAAEVEHPVPSVEKPSSPHYDASVDVADHPARAFGTDLTNRAIPESSLSGRERASFDSKVKPEFMKDTAGPASPRPAFTGIQARIFALTRHSSSGPAPFMPSAHIRRLCAPAWSDRDYVDQRTQREIEALRVIKRVDKGGENIVTKKMFDRKWDENGAVEGGEKKGMSLSALGVLMRYKKKTDA</sequence>
<feature type="compositionally biased region" description="Low complexity" evidence="1">
    <location>
        <begin position="34"/>
        <end position="66"/>
    </location>
</feature>
<dbReference type="Proteomes" id="UP000308730">
    <property type="component" value="Unassembled WGS sequence"/>
</dbReference>
<dbReference type="AlphaFoldDB" id="A0A4S4MY81"/>
<proteinExistence type="predicted"/>
<dbReference type="EMBL" id="SGPM01000086">
    <property type="protein sequence ID" value="THH30301.1"/>
    <property type="molecule type" value="Genomic_DNA"/>
</dbReference>
<gene>
    <name evidence="2" type="ORF">EUX98_g3881</name>
</gene>
<evidence type="ECO:0000313" key="3">
    <source>
        <dbReference type="Proteomes" id="UP000308730"/>
    </source>
</evidence>
<evidence type="ECO:0000256" key="1">
    <source>
        <dbReference type="SAM" id="MobiDB-lite"/>
    </source>
</evidence>
<accession>A0A4S4MY81</accession>
<protein>
    <submittedName>
        <fullName evidence="2">Uncharacterized protein</fullName>
    </submittedName>
</protein>
<keyword evidence="3" id="KW-1185">Reference proteome</keyword>
<dbReference type="OrthoDB" id="2804270at2759"/>
<organism evidence="2 3">
    <name type="scientific">Antrodiella citrinella</name>
    <dbReference type="NCBI Taxonomy" id="2447956"/>
    <lineage>
        <taxon>Eukaryota</taxon>
        <taxon>Fungi</taxon>
        <taxon>Dikarya</taxon>
        <taxon>Basidiomycota</taxon>
        <taxon>Agaricomycotina</taxon>
        <taxon>Agaricomycetes</taxon>
        <taxon>Polyporales</taxon>
        <taxon>Steccherinaceae</taxon>
        <taxon>Antrodiella</taxon>
    </lineage>
</organism>
<comment type="caution">
    <text evidence="2">The sequence shown here is derived from an EMBL/GenBank/DDBJ whole genome shotgun (WGS) entry which is preliminary data.</text>
</comment>
<feature type="region of interest" description="Disordered" evidence="1">
    <location>
        <begin position="310"/>
        <end position="339"/>
    </location>
</feature>
<evidence type="ECO:0000313" key="2">
    <source>
        <dbReference type="EMBL" id="THH30301.1"/>
    </source>
</evidence>
<reference evidence="2 3" key="1">
    <citation type="submission" date="2019-02" db="EMBL/GenBank/DDBJ databases">
        <title>Genome sequencing of the rare red list fungi Antrodiella citrinella (Flaviporus citrinellus).</title>
        <authorList>
            <person name="Buettner E."/>
            <person name="Kellner H."/>
        </authorList>
    </citation>
    <scope>NUCLEOTIDE SEQUENCE [LARGE SCALE GENOMIC DNA]</scope>
    <source>
        <strain evidence="2 3">DSM 108506</strain>
    </source>
</reference>
<name>A0A4S4MY81_9APHY</name>
<feature type="region of interest" description="Disordered" evidence="1">
    <location>
        <begin position="31"/>
        <end position="122"/>
    </location>
</feature>